<dbReference type="Proteomes" id="UP000070501">
    <property type="component" value="Unassembled WGS sequence"/>
</dbReference>
<reference evidence="3" key="1">
    <citation type="submission" date="2016-02" db="EMBL/GenBank/DDBJ databases">
        <title>Draft genome sequence of Microdochium bolleyi, a fungal endophyte of beachgrass.</title>
        <authorList>
            <consortium name="DOE Joint Genome Institute"/>
            <person name="David A.S."/>
            <person name="May G."/>
            <person name="Haridas S."/>
            <person name="Lim J."/>
            <person name="Wang M."/>
            <person name="Labutti K."/>
            <person name="Lipzen A."/>
            <person name="Barry K."/>
            <person name="Grigoriev I.V."/>
        </authorList>
    </citation>
    <scope>NUCLEOTIDE SEQUENCE [LARGE SCALE GENOMIC DNA]</scope>
    <source>
        <strain evidence="3">J235TASD1</strain>
    </source>
</reference>
<evidence type="ECO:0000256" key="1">
    <source>
        <dbReference type="SAM" id="MobiDB-lite"/>
    </source>
</evidence>
<dbReference type="AlphaFoldDB" id="A0A136ISC4"/>
<protein>
    <submittedName>
        <fullName evidence="2">Uncharacterized protein</fullName>
    </submittedName>
</protein>
<dbReference type="InParanoid" id="A0A136ISC4"/>
<feature type="region of interest" description="Disordered" evidence="1">
    <location>
        <begin position="275"/>
        <end position="310"/>
    </location>
</feature>
<name>A0A136ISC4_9PEZI</name>
<evidence type="ECO:0000313" key="3">
    <source>
        <dbReference type="Proteomes" id="UP000070501"/>
    </source>
</evidence>
<accession>A0A136ISC4</accession>
<organism evidence="2 3">
    <name type="scientific">Microdochium bolleyi</name>
    <dbReference type="NCBI Taxonomy" id="196109"/>
    <lineage>
        <taxon>Eukaryota</taxon>
        <taxon>Fungi</taxon>
        <taxon>Dikarya</taxon>
        <taxon>Ascomycota</taxon>
        <taxon>Pezizomycotina</taxon>
        <taxon>Sordariomycetes</taxon>
        <taxon>Xylariomycetidae</taxon>
        <taxon>Xylariales</taxon>
        <taxon>Microdochiaceae</taxon>
        <taxon>Microdochium</taxon>
    </lineage>
</organism>
<gene>
    <name evidence="2" type="ORF">Micbo1qcDRAFT_178481</name>
</gene>
<feature type="compositionally biased region" description="Basic and acidic residues" evidence="1">
    <location>
        <begin position="295"/>
        <end position="310"/>
    </location>
</feature>
<evidence type="ECO:0000313" key="2">
    <source>
        <dbReference type="EMBL" id="KXJ87831.1"/>
    </source>
</evidence>
<proteinExistence type="predicted"/>
<dbReference type="EMBL" id="KQ964260">
    <property type="protein sequence ID" value="KXJ87831.1"/>
    <property type="molecule type" value="Genomic_DNA"/>
</dbReference>
<keyword evidence="3" id="KW-1185">Reference proteome</keyword>
<dbReference type="OrthoDB" id="6475849at2759"/>
<sequence length="310" mass="33464">MLASPLISLQYDATVENAIITDKTIKEINIEDSLTLDEETLSKGTDSLFDMYKRVTHPQNGTRTRGQSPQGLRAVFPLAGDRCWGSAPRTSDIPALRKLIKSRREVCPKGLKAPGSFLASKIYLDRVYWCEVGASFDDLAANIHAGAQMHMDSLEWATAPSRAAFEYEVEHVVHGTAKLDEVLTDIGASASQGLVRACWTWHLSWLSSASTTWRGTRGAPGRCLGVRSGSLASLGLGCLVPTSGRGQGPVELTRPTCAANHDLLFSRATDGLEQSKGTIPRVFGDDSKTGQWAVPEEKSPPPDGTRPDAS</sequence>